<organism evidence="2 3">
    <name type="scientific">Gossypium schwendimanii</name>
    <name type="common">Cotton</name>
    <dbReference type="NCBI Taxonomy" id="34291"/>
    <lineage>
        <taxon>Eukaryota</taxon>
        <taxon>Viridiplantae</taxon>
        <taxon>Streptophyta</taxon>
        <taxon>Embryophyta</taxon>
        <taxon>Tracheophyta</taxon>
        <taxon>Spermatophyta</taxon>
        <taxon>Magnoliopsida</taxon>
        <taxon>eudicotyledons</taxon>
        <taxon>Gunneridae</taxon>
        <taxon>Pentapetalae</taxon>
        <taxon>rosids</taxon>
        <taxon>malvids</taxon>
        <taxon>Malvales</taxon>
        <taxon>Malvaceae</taxon>
        <taxon>Malvoideae</taxon>
        <taxon>Gossypium</taxon>
    </lineage>
</organism>
<dbReference type="GO" id="GO:0071763">
    <property type="term" value="P:nuclear membrane organization"/>
    <property type="evidence" value="ECO:0007669"/>
    <property type="project" value="TreeGrafter"/>
</dbReference>
<dbReference type="OrthoDB" id="653151at2759"/>
<dbReference type="AlphaFoldDB" id="A0A7J9MD92"/>
<evidence type="ECO:0000313" key="3">
    <source>
        <dbReference type="Proteomes" id="UP000593576"/>
    </source>
</evidence>
<feature type="compositionally biased region" description="Basic and acidic residues" evidence="1">
    <location>
        <begin position="143"/>
        <end position="155"/>
    </location>
</feature>
<comment type="caution">
    <text evidence="2">The sequence shown here is derived from an EMBL/GenBank/DDBJ whole genome shotgun (WGS) entry which is preliminary data.</text>
</comment>
<keyword evidence="3" id="KW-1185">Reference proteome</keyword>
<feature type="region of interest" description="Disordered" evidence="1">
    <location>
        <begin position="539"/>
        <end position="586"/>
    </location>
</feature>
<feature type="region of interest" description="Disordered" evidence="1">
    <location>
        <begin position="447"/>
        <end position="489"/>
    </location>
</feature>
<dbReference type="EMBL" id="JABFAF010000010">
    <property type="protein sequence ID" value="MBA0868931.1"/>
    <property type="molecule type" value="Genomic_DNA"/>
</dbReference>
<dbReference type="Proteomes" id="UP000593576">
    <property type="component" value="Unassembled WGS sequence"/>
</dbReference>
<evidence type="ECO:0008006" key="4">
    <source>
        <dbReference type="Google" id="ProtNLM"/>
    </source>
</evidence>
<dbReference type="GO" id="GO:0005635">
    <property type="term" value="C:nuclear envelope"/>
    <property type="evidence" value="ECO:0007669"/>
    <property type="project" value="TreeGrafter"/>
</dbReference>
<feature type="compositionally biased region" description="Polar residues" evidence="1">
    <location>
        <begin position="464"/>
        <end position="479"/>
    </location>
</feature>
<dbReference type="PANTHER" id="PTHR33416">
    <property type="entry name" value="NUCLEAR PORE COMPLEX PROTEIN NUP1"/>
    <property type="match status" value="1"/>
</dbReference>
<sequence length="769" mass="83262">MEETTETTPSYSLQDQATTERGAGGKLRRQAPRRPPTTPYDRPQQNQSLRGRLLSKLVDPACRLIASGASRILPSLFLKPLNNDSLPPPEPQAHVLLETGELDEDIEEHTNEEDQSCYSTFVVSETAGTIGTTDGPKAGSGIAEHRKGNQGDIRDDGLSEIEKLMKGKTFSRDEINRLIGIINSKAVDVPQVDQEDRNLTLSTGGAKGPIVSQNLRRPTEEKQDDLNIATTTRALATPLSKPTVSENHFNELVFWINDMHMDTELLNDTAPSPIEIAKAFMANRTSESNLGSKSIISKDERPTMPANDFASEPFVPFASPKPSTCWPGSMVHDQRSYLTPQSQRGRFGLHNIPRTPYSRTIYSKSKSKMAHVRGEGDAFLNGSFSPLQQSQTPAYGQLRSNRVDKGYGSVGPIRRICHKGTAEIPSRGSIYSHSSLNGPFPVGNSNVSKGQFSSTKKNLERGGASSSSDIQSVDGNRSSEMGIPPVHPHSSQMARTILEHLERTLVTPKKKSEELKIATSWKESQSSDVNAAISAEHNDLPNLGLDSSKSGDKLNNRSSAPWNDNSISVASPESTIETKNVKKTSASDLKVDSTVTMFGNNAGSLLDCGKTQDSQKKTAHKDLPKFTGAAASEAPYEGLLKPSSNSSGNKPVLASISVTKPEQRWMCTSDNSTGFTFPVSASSGVSSEPPTPTIMPFLSGSSQHQPKEELTEPSYSFGLNRTSPALVFSFPSTSSAPNHVDASDISFNFGSDRSSRICFSPIGKNTICH</sequence>
<feature type="compositionally biased region" description="Polar residues" evidence="1">
    <location>
        <begin position="556"/>
        <end position="586"/>
    </location>
</feature>
<feature type="region of interest" description="Disordered" evidence="1">
    <location>
        <begin position="128"/>
        <end position="155"/>
    </location>
</feature>
<name>A0A7J9MD92_GOSSC</name>
<feature type="region of interest" description="Disordered" evidence="1">
    <location>
        <begin position="1"/>
        <end position="51"/>
    </location>
</feature>
<gene>
    <name evidence="2" type="ORF">Goshw_020674</name>
</gene>
<dbReference type="PANTHER" id="PTHR33416:SF18">
    <property type="entry name" value="NUCLEOPORIN-LIKE PROTEIN"/>
    <property type="match status" value="1"/>
</dbReference>
<reference evidence="2 3" key="1">
    <citation type="journal article" date="2019" name="Genome Biol. Evol.">
        <title>Insights into the evolution of the New World diploid cottons (Gossypium, subgenus Houzingenia) based on genome sequencing.</title>
        <authorList>
            <person name="Grover C.E."/>
            <person name="Arick M.A. 2nd"/>
            <person name="Thrash A."/>
            <person name="Conover J.L."/>
            <person name="Sanders W.S."/>
            <person name="Peterson D.G."/>
            <person name="Frelichowski J.E."/>
            <person name="Scheffler J.A."/>
            <person name="Scheffler B.E."/>
            <person name="Wendel J.F."/>
        </authorList>
    </citation>
    <scope>NUCLEOTIDE SEQUENCE [LARGE SCALE GENOMIC DNA]</scope>
    <source>
        <strain evidence="2">1</strain>
        <tissue evidence="2">Leaf</tissue>
    </source>
</reference>
<feature type="compositionally biased region" description="Polar residues" evidence="1">
    <location>
        <begin position="447"/>
        <end position="456"/>
    </location>
</feature>
<accession>A0A7J9MD92</accession>
<proteinExistence type="predicted"/>
<evidence type="ECO:0000256" key="1">
    <source>
        <dbReference type="SAM" id="MobiDB-lite"/>
    </source>
</evidence>
<protein>
    <recommendedName>
        <fullName evidence="4">Nuclear pore complex protein NUP1</fullName>
    </recommendedName>
</protein>
<evidence type="ECO:0000313" key="2">
    <source>
        <dbReference type="EMBL" id="MBA0868931.1"/>
    </source>
</evidence>
<feature type="compositionally biased region" description="Polar residues" evidence="1">
    <location>
        <begin position="1"/>
        <end position="19"/>
    </location>
</feature>